<evidence type="ECO:0000313" key="1">
    <source>
        <dbReference type="EMBL" id="KRW98668.1"/>
    </source>
</evidence>
<reference evidence="1 2" key="1">
    <citation type="journal article" date="2015" name="Sci. Rep.">
        <title>Genome of the facultative scuticociliatosis pathogen Pseudocohnilembus persalinus provides insight into its virulence through horizontal gene transfer.</title>
        <authorList>
            <person name="Xiong J."/>
            <person name="Wang G."/>
            <person name="Cheng J."/>
            <person name="Tian M."/>
            <person name="Pan X."/>
            <person name="Warren A."/>
            <person name="Jiang C."/>
            <person name="Yuan D."/>
            <person name="Miao W."/>
        </authorList>
    </citation>
    <scope>NUCLEOTIDE SEQUENCE [LARGE SCALE GENOMIC DNA]</scope>
    <source>
        <strain evidence="1">36N120E</strain>
    </source>
</reference>
<keyword evidence="2" id="KW-1185">Reference proteome</keyword>
<gene>
    <name evidence="1" type="ORF">PPERSA_00256</name>
</gene>
<proteinExistence type="predicted"/>
<comment type="caution">
    <text evidence="1">The sequence shown here is derived from an EMBL/GenBank/DDBJ whole genome shotgun (WGS) entry which is preliminary data.</text>
</comment>
<dbReference type="InParanoid" id="A0A0V0Q8V4"/>
<protein>
    <submittedName>
        <fullName evidence="1">Uncharacterized protein</fullName>
    </submittedName>
</protein>
<evidence type="ECO:0000313" key="2">
    <source>
        <dbReference type="Proteomes" id="UP000054937"/>
    </source>
</evidence>
<organism evidence="1 2">
    <name type="scientific">Pseudocohnilembus persalinus</name>
    <name type="common">Ciliate</name>
    <dbReference type="NCBI Taxonomy" id="266149"/>
    <lineage>
        <taxon>Eukaryota</taxon>
        <taxon>Sar</taxon>
        <taxon>Alveolata</taxon>
        <taxon>Ciliophora</taxon>
        <taxon>Intramacronucleata</taxon>
        <taxon>Oligohymenophorea</taxon>
        <taxon>Scuticociliatia</taxon>
        <taxon>Philasterida</taxon>
        <taxon>Pseudocohnilembidae</taxon>
        <taxon>Pseudocohnilembus</taxon>
    </lineage>
</organism>
<dbReference type="Proteomes" id="UP000054937">
    <property type="component" value="Unassembled WGS sequence"/>
</dbReference>
<dbReference type="AlphaFoldDB" id="A0A0V0Q8V4"/>
<name>A0A0V0Q8V4_PSEPJ</name>
<accession>A0A0V0Q8V4</accession>
<sequence>MKQYPFEMCCKPIQKDERQNNDQLGSHEGHRVFYYHKISNEATCDCGDTEQPWPLLCKKHTGKKLFTREQILNSFIPSQELINDLDDLLHSQFKIIFEMFDTRQNQLLQDGQISQRINQIVLFIEQLIKDNMPITYLMGEILNKPIQNYYSKHDCKQLENINMNFSNQMESLLGETLGNKIEVKIADLFKKTMINDHFKYWLVDNFGTCYNFLIYQSSAESGYYGLYAQFFSFQALRHIYQHKLFLKYSSDNYKSILYKVFQQQGEDVTNQCGKNNVEPQLFIPFWFISGIRSVGLLLITLIEKLGIQKAQNVLNIAYGQTKEFIIDGIVCVISQSLVFSHVMSQCTKNDIYSNLQGNYFQIIQSKTIIIIQIKLRSLVQPRKTFSLGLQNQTQFV</sequence>
<dbReference type="EMBL" id="LDAU01000232">
    <property type="protein sequence ID" value="KRW98668.1"/>
    <property type="molecule type" value="Genomic_DNA"/>
</dbReference>